<dbReference type="InterPro" id="IPR001287">
    <property type="entry name" value="NO2-reductase_Cu"/>
</dbReference>
<evidence type="ECO:0000259" key="13">
    <source>
        <dbReference type="Pfam" id="PF07731"/>
    </source>
</evidence>
<dbReference type="GO" id="GO:0050421">
    <property type="term" value="F:nitrite reductase (NO-forming) activity"/>
    <property type="evidence" value="ECO:0007669"/>
    <property type="project" value="UniProtKB-EC"/>
</dbReference>
<comment type="cofactor">
    <cofactor evidence="11">
        <name>Cu(2+)</name>
        <dbReference type="ChEBI" id="CHEBI:29036"/>
    </cofactor>
    <text evidence="11">Binds 1 Cu(+) ion.</text>
</comment>
<dbReference type="SUPFAM" id="SSF49503">
    <property type="entry name" value="Cupredoxins"/>
    <property type="match status" value="3"/>
</dbReference>
<dbReference type="InterPro" id="IPR011707">
    <property type="entry name" value="Cu-oxidase-like_N"/>
</dbReference>
<gene>
    <name evidence="15" type="primary">nirK</name>
    <name evidence="15" type="ORF">INQ41_07345</name>
</gene>
<comment type="similarity">
    <text evidence="1 11">Belongs to the multicopper oxidase family.</text>
</comment>
<dbReference type="PANTHER" id="PTHR11709:SF394">
    <property type="entry name" value="FI03373P-RELATED"/>
    <property type="match status" value="1"/>
</dbReference>
<dbReference type="Pfam" id="PF07732">
    <property type="entry name" value="Cu-oxidase_3"/>
    <property type="match status" value="1"/>
</dbReference>
<evidence type="ECO:0000259" key="14">
    <source>
        <dbReference type="Pfam" id="PF07732"/>
    </source>
</evidence>
<evidence type="ECO:0000256" key="7">
    <source>
        <dbReference type="ARBA" id="ARBA00023002"/>
    </source>
</evidence>
<dbReference type="Gene3D" id="2.60.40.420">
    <property type="entry name" value="Cupredoxins - blue copper proteins"/>
    <property type="match status" value="3"/>
</dbReference>
<dbReference type="InterPro" id="IPR033138">
    <property type="entry name" value="Cu_oxidase_CS"/>
</dbReference>
<feature type="binding site" description="type 1 copper site" evidence="10">
    <location>
        <position position="267"/>
    </location>
    <ligand>
        <name>Cu cation</name>
        <dbReference type="ChEBI" id="CHEBI:23378"/>
        <label>1</label>
    </ligand>
</feature>
<dbReference type="AlphaFoldDB" id="A0A7S6UE01"/>
<evidence type="ECO:0000259" key="12">
    <source>
        <dbReference type="Pfam" id="PF00127"/>
    </source>
</evidence>
<dbReference type="InterPro" id="IPR000923">
    <property type="entry name" value="BlueCu_1"/>
</dbReference>
<dbReference type="Pfam" id="PF07731">
    <property type="entry name" value="Cu-oxidase_2"/>
    <property type="match status" value="1"/>
</dbReference>
<comment type="catalytic activity">
    <reaction evidence="9 11">
        <text>nitric oxide + Fe(III)-[cytochrome c] + H2O = Fe(II)-[cytochrome c] + nitrite + 2 H(+)</text>
        <dbReference type="Rhea" id="RHEA:15233"/>
        <dbReference type="Rhea" id="RHEA-COMP:10350"/>
        <dbReference type="Rhea" id="RHEA-COMP:14399"/>
        <dbReference type="ChEBI" id="CHEBI:15377"/>
        <dbReference type="ChEBI" id="CHEBI:15378"/>
        <dbReference type="ChEBI" id="CHEBI:16301"/>
        <dbReference type="ChEBI" id="CHEBI:16480"/>
        <dbReference type="ChEBI" id="CHEBI:29033"/>
        <dbReference type="ChEBI" id="CHEBI:29034"/>
        <dbReference type="EC" id="1.7.2.1"/>
    </reaction>
</comment>
<feature type="domain" description="Blue (type 1) copper" evidence="12">
    <location>
        <begin position="82"/>
        <end position="139"/>
    </location>
</feature>
<dbReference type="InterPro" id="IPR011706">
    <property type="entry name" value="Cu-oxidase_C"/>
</dbReference>
<keyword evidence="16" id="KW-1185">Reference proteome</keyword>
<sequence>MGMKELVLLFALAGAAGFVPQAIAARSADVTPVADVTFTLRTAIENGQLVFVGNAGAIKGQVNPELKVAEGAVVAITVVNGDGAMHDIAVPAFNAQSDQLVGEGSSTTIVFRAGKAGVFEYVCTIPGHKAAGMFGKLVVGDVADVVSTAVDVAKDPYQVGKPVGDRAAQHITYDLLTTEVEGQLSDGSTYRYWTFDNTVPGPLLRIRQNDTVTINLKNAEDSINIHSVDFHAVTGPGGGAAVTQVAPGQTKSFTFKALHPGLFVYHCATPMIAQHISNGMYGMILVEPEGGLPGVDREFYIMQGELYTAQKHGSSGLQEFSVEKLLDERPEHLMFNGSMNALTKTFDMQANVGETVRMFFGVGGPNLTSSFHLIGEVFDRVYNLASFTSPPLLDVQTTLVPPGGATMVEFKVDYPGRYLLVDHALSRAEKGLIGFLHVKGEADASIFDSSEKSDPASGH</sequence>
<dbReference type="NCBIfam" id="TIGR02376">
    <property type="entry name" value="Cu_nitrite_red"/>
    <property type="match status" value="1"/>
</dbReference>
<dbReference type="CDD" id="cd04208">
    <property type="entry name" value="CuRO_2_CuNIR"/>
    <property type="match status" value="1"/>
</dbReference>
<proteinExistence type="inferred from homology"/>
<evidence type="ECO:0000256" key="1">
    <source>
        <dbReference type="ARBA" id="ARBA00010609"/>
    </source>
</evidence>
<dbReference type="Proteomes" id="UP000594059">
    <property type="component" value="Chromosome"/>
</dbReference>
<comment type="subunit">
    <text evidence="2 11">Homotrimer.</text>
</comment>
<evidence type="ECO:0000256" key="11">
    <source>
        <dbReference type="RuleBase" id="RU365025"/>
    </source>
</evidence>
<feature type="domain" description="Plastocyanin-like" evidence="14">
    <location>
        <begin position="183"/>
        <end position="289"/>
    </location>
</feature>
<feature type="binding site" description="type 1 copper site" evidence="10">
    <location>
        <position position="423"/>
    </location>
    <ligand>
        <name>Cu cation</name>
        <dbReference type="ChEBI" id="CHEBI:23378"/>
        <label>1</label>
    </ligand>
</feature>
<keyword evidence="6" id="KW-0677">Repeat</keyword>
<dbReference type="GO" id="GO:0009055">
    <property type="term" value="F:electron transfer activity"/>
    <property type="evidence" value="ECO:0007669"/>
    <property type="project" value="InterPro"/>
</dbReference>
<keyword evidence="11" id="KW-0732">Signal</keyword>
<evidence type="ECO:0000313" key="16">
    <source>
        <dbReference type="Proteomes" id="UP000594059"/>
    </source>
</evidence>
<evidence type="ECO:0000256" key="8">
    <source>
        <dbReference type="ARBA" id="ARBA00023008"/>
    </source>
</evidence>
<dbReference type="CDD" id="cd00920">
    <property type="entry name" value="Cupredoxin"/>
    <property type="match status" value="1"/>
</dbReference>
<evidence type="ECO:0000256" key="2">
    <source>
        <dbReference type="ARBA" id="ARBA00011233"/>
    </source>
</evidence>
<feature type="chain" id="PRO_5033100443" description="Copper-containing nitrite reductase" evidence="11">
    <location>
        <begin position="25"/>
        <end position="459"/>
    </location>
</feature>
<dbReference type="KEGG" id="lcic:INQ41_07345"/>
<evidence type="ECO:0000256" key="4">
    <source>
        <dbReference type="ARBA" id="ARBA00017290"/>
    </source>
</evidence>
<keyword evidence="7 11" id="KW-0560">Oxidoreductase</keyword>
<feature type="domain" description="Plastocyanin-like" evidence="13">
    <location>
        <begin position="336"/>
        <end position="434"/>
    </location>
</feature>
<feature type="binding site" description="type 1 copper site" evidence="10">
    <location>
        <position position="280"/>
    </location>
    <ligand>
        <name>Cu cation</name>
        <dbReference type="ChEBI" id="CHEBI:23378"/>
        <label>1</label>
    </ligand>
</feature>
<dbReference type="CDD" id="cd11020">
    <property type="entry name" value="CuRO_1_CuNIR"/>
    <property type="match status" value="1"/>
</dbReference>
<evidence type="ECO:0000256" key="9">
    <source>
        <dbReference type="ARBA" id="ARBA00049340"/>
    </source>
</evidence>
<dbReference type="GO" id="GO:0005507">
    <property type="term" value="F:copper ion binding"/>
    <property type="evidence" value="ECO:0007669"/>
    <property type="project" value="InterPro"/>
</dbReference>
<dbReference type="PROSITE" id="PS00079">
    <property type="entry name" value="MULTICOPPER_OXIDASE1"/>
    <property type="match status" value="1"/>
</dbReference>
<evidence type="ECO:0000256" key="6">
    <source>
        <dbReference type="ARBA" id="ARBA00022737"/>
    </source>
</evidence>
<name>A0A7S6UE01_9GAMM</name>
<evidence type="ECO:0000256" key="10">
    <source>
        <dbReference type="PIRSR" id="PIRSR601287-1"/>
    </source>
</evidence>
<feature type="signal peptide" evidence="11">
    <location>
        <begin position="1"/>
        <end position="24"/>
    </location>
</feature>
<dbReference type="FunFam" id="2.60.40.420:FF:000093">
    <property type="entry name" value="Copper-containing nitrite reductase"/>
    <property type="match status" value="1"/>
</dbReference>
<keyword evidence="5 10" id="KW-0479">Metal-binding</keyword>
<dbReference type="PANTHER" id="PTHR11709">
    <property type="entry name" value="MULTI-COPPER OXIDASE"/>
    <property type="match status" value="1"/>
</dbReference>
<evidence type="ECO:0000313" key="15">
    <source>
        <dbReference type="EMBL" id="QOW18535.1"/>
    </source>
</evidence>
<reference evidence="15 16" key="1">
    <citation type="submission" date="2020-10" db="EMBL/GenBank/DDBJ databases">
        <title>complete genome sequencing of Lysobacter sp. H21R20.</title>
        <authorList>
            <person name="Bae J.-W."/>
            <person name="Lee S.-Y."/>
        </authorList>
    </citation>
    <scope>NUCLEOTIDE SEQUENCE [LARGE SCALE GENOMIC DNA]</scope>
    <source>
        <strain evidence="15 16">H21R20</strain>
    </source>
</reference>
<dbReference type="EC" id="1.7.2.1" evidence="3 11"/>
<keyword evidence="8 10" id="KW-0186">Copper</keyword>
<feature type="binding site" description="type 1 copper site" evidence="10">
    <location>
        <position position="231"/>
    </location>
    <ligand>
        <name>Cu cation</name>
        <dbReference type="ChEBI" id="CHEBI:23378"/>
        <label>1</label>
    </ligand>
</feature>
<dbReference type="EMBL" id="CP063656">
    <property type="protein sequence ID" value="QOW18535.1"/>
    <property type="molecule type" value="Genomic_DNA"/>
</dbReference>
<comment type="cofactor">
    <cofactor evidence="11">
        <name>Cu(+)</name>
        <dbReference type="ChEBI" id="CHEBI:49552"/>
    </cofactor>
    <text evidence="11">Binds 1 Cu(+) ion.</text>
</comment>
<feature type="binding site" description="type 1 copper site" evidence="10">
    <location>
        <position position="275"/>
    </location>
    <ligand>
        <name>Cu cation</name>
        <dbReference type="ChEBI" id="CHEBI:23378"/>
        <label>1</label>
    </ligand>
</feature>
<dbReference type="InterPro" id="IPR008972">
    <property type="entry name" value="Cupredoxin"/>
</dbReference>
<evidence type="ECO:0000256" key="3">
    <source>
        <dbReference type="ARBA" id="ARBA00011882"/>
    </source>
</evidence>
<feature type="binding site" description="type 1 copper site" evidence="10">
    <location>
        <position position="266"/>
    </location>
    <ligand>
        <name>Cu cation</name>
        <dbReference type="ChEBI" id="CHEBI:23378"/>
        <label>1</label>
    </ligand>
</feature>
<dbReference type="Pfam" id="PF00127">
    <property type="entry name" value="Copper-bind"/>
    <property type="match status" value="1"/>
</dbReference>
<dbReference type="InterPro" id="IPR045087">
    <property type="entry name" value="Cu-oxidase_fam"/>
</dbReference>
<accession>A0A7S6UE01</accession>
<feature type="binding site" description="type 1 copper site" evidence="10">
    <location>
        <position position="226"/>
    </location>
    <ligand>
        <name>Cu cation</name>
        <dbReference type="ChEBI" id="CHEBI:23378"/>
        <label>1</label>
    </ligand>
</feature>
<dbReference type="PRINTS" id="PR00695">
    <property type="entry name" value="CUNO2RDTASE"/>
</dbReference>
<organism evidence="15 16">
    <name type="scientific">Novilysobacter ciconiae</name>
    <dbReference type="NCBI Taxonomy" id="2781022"/>
    <lineage>
        <taxon>Bacteria</taxon>
        <taxon>Pseudomonadati</taxon>
        <taxon>Pseudomonadota</taxon>
        <taxon>Gammaproteobacteria</taxon>
        <taxon>Lysobacterales</taxon>
        <taxon>Lysobacteraceae</taxon>
        <taxon>Novilysobacter</taxon>
    </lineage>
</organism>
<protein>
    <recommendedName>
        <fullName evidence="4 11">Copper-containing nitrite reductase</fullName>
        <ecNumber evidence="3 11">1.7.2.1</ecNumber>
    </recommendedName>
</protein>
<evidence type="ECO:0000256" key="5">
    <source>
        <dbReference type="ARBA" id="ARBA00022723"/>
    </source>
</evidence>